<comment type="subcellular location">
    <subcellularLocation>
        <location evidence="1">Nucleus</location>
    </subcellularLocation>
</comment>
<keyword evidence="3" id="KW-1185">Reference proteome</keyword>
<organism evidence="2 3">
    <name type="scientific">Rehmannia glutinosa</name>
    <name type="common">Chinese foxglove</name>
    <dbReference type="NCBI Taxonomy" id="99300"/>
    <lineage>
        <taxon>Eukaryota</taxon>
        <taxon>Viridiplantae</taxon>
        <taxon>Streptophyta</taxon>
        <taxon>Embryophyta</taxon>
        <taxon>Tracheophyta</taxon>
        <taxon>Spermatophyta</taxon>
        <taxon>Magnoliopsida</taxon>
        <taxon>eudicotyledons</taxon>
        <taxon>Gunneridae</taxon>
        <taxon>Pentapetalae</taxon>
        <taxon>asterids</taxon>
        <taxon>lamiids</taxon>
        <taxon>Lamiales</taxon>
        <taxon>Orobanchaceae</taxon>
        <taxon>Rehmannieae</taxon>
        <taxon>Rehmannia</taxon>
    </lineage>
</organism>
<dbReference type="Gene3D" id="1.10.10.60">
    <property type="entry name" value="Homeodomain-like"/>
    <property type="match status" value="1"/>
</dbReference>
<evidence type="ECO:0000313" key="3">
    <source>
        <dbReference type="Proteomes" id="UP001318860"/>
    </source>
</evidence>
<gene>
    <name evidence="2" type="ORF">DH2020_013736</name>
</gene>
<dbReference type="Proteomes" id="UP001318860">
    <property type="component" value="Unassembled WGS sequence"/>
</dbReference>
<dbReference type="PANTHER" id="PTHR31496">
    <property type="entry name" value="TRANSCRIPTION FACTOR KAN2-RELATED"/>
    <property type="match status" value="1"/>
</dbReference>
<protein>
    <recommendedName>
        <fullName evidence="4">Transcription factor KAN4</fullName>
    </recommendedName>
</protein>
<evidence type="ECO:0000256" key="1">
    <source>
        <dbReference type="ARBA" id="ARBA00004123"/>
    </source>
</evidence>
<reference evidence="2 3" key="1">
    <citation type="journal article" date="2021" name="Comput. Struct. Biotechnol. J.">
        <title>De novo genome assembly of the potent medicinal plant Rehmannia glutinosa using nanopore technology.</title>
        <authorList>
            <person name="Ma L."/>
            <person name="Dong C."/>
            <person name="Song C."/>
            <person name="Wang X."/>
            <person name="Zheng X."/>
            <person name="Niu Y."/>
            <person name="Chen S."/>
            <person name="Feng W."/>
        </authorList>
    </citation>
    <scope>NUCLEOTIDE SEQUENCE [LARGE SCALE GENOMIC DNA]</scope>
    <source>
        <strain evidence="2">DH-2019</strain>
    </source>
</reference>
<dbReference type="EMBL" id="JABTTQ020000006">
    <property type="protein sequence ID" value="KAK6154097.1"/>
    <property type="molecule type" value="Genomic_DNA"/>
</dbReference>
<dbReference type="InterPro" id="IPR044847">
    <property type="entry name" value="KAN_fam"/>
</dbReference>
<sequence>MRFFHQMSNNTTPYFTGGGGLDHHMPLLNLEASSSSQHRGRFSGFSSGYNQVHHHHHQHGHQGYNHSFGVGPTSNIEAAGSHNYHHHGGIMRSRFLPKMPAKRSMRAPRMRWTSTLHSRFVHAVELLGGHERQSDGSGEDDLSTIGSGEIGPGCGNSWIKEARILIDLCNKNLRITLPPPLHCGATRQVAARVGYKPMLVNRIASSDRCPFHENRVVAIL</sequence>
<dbReference type="PANTHER" id="PTHR31496:SF3">
    <property type="entry name" value="TRANSCRIPTION REPRESSOR KAN1"/>
    <property type="match status" value="1"/>
</dbReference>
<name>A0ABR0X341_REHGL</name>
<evidence type="ECO:0008006" key="4">
    <source>
        <dbReference type="Google" id="ProtNLM"/>
    </source>
</evidence>
<evidence type="ECO:0000313" key="2">
    <source>
        <dbReference type="EMBL" id="KAK6154097.1"/>
    </source>
</evidence>
<accession>A0ABR0X341</accession>
<proteinExistence type="predicted"/>
<comment type="caution">
    <text evidence="2">The sequence shown here is derived from an EMBL/GenBank/DDBJ whole genome shotgun (WGS) entry which is preliminary data.</text>
</comment>